<dbReference type="AlphaFoldDB" id="A0A315YKZ6"/>
<feature type="compositionally biased region" description="Basic and acidic residues" evidence="1">
    <location>
        <begin position="1"/>
        <end position="15"/>
    </location>
</feature>
<feature type="region of interest" description="Disordered" evidence="1">
    <location>
        <begin position="1"/>
        <end position="70"/>
    </location>
</feature>
<evidence type="ECO:0000313" key="2">
    <source>
        <dbReference type="EMBL" id="PWJ12208.1"/>
    </source>
</evidence>
<accession>A0A315YKZ6</accession>
<protein>
    <submittedName>
        <fullName evidence="2">Uncharacterized protein</fullName>
    </submittedName>
</protein>
<dbReference type="EMBL" id="QGDI01000007">
    <property type="protein sequence ID" value="PWJ12208.1"/>
    <property type="molecule type" value="Genomic_DNA"/>
</dbReference>
<evidence type="ECO:0000256" key="1">
    <source>
        <dbReference type="SAM" id="MobiDB-lite"/>
    </source>
</evidence>
<comment type="caution">
    <text evidence="2">The sequence shown here is derived from an EMBL/GenBank/DDBJ whole genome shotgun (WGS) entry which is preliminary data.</text>
</comment>
<dbReference type="Proteomes" id="UP000245720">
    <property type="component" value="Unassembled WGS sequence"/>
</dbReference>
<gene>
    <name evidence="2" type="ORF">IE37_01898</name>
</gene>
<proteinExistence type="predicted"/>
<reference evidence="2 3" key="1">
    <citation type="submission" date="2018-05" db="EMBL/GenBank/DDBJ databases">
        <title>The Hungate 1000. A catalogue of reference genomes from the rumen microbiome.</title>
        <authorList>
            <person name="Kelly W."/>
        </authorList>
    </citation>
    <scope>NUCLEOTIDE SEQUENCE [LARGE SCALE GENOMIC DNA]</scope>
    <source>
        <strain evidence="2 3">SAb67</strain>
    </source>
</reference>
<feature type="compositionally biased region" description="Basic and acidic residues" evidence="1">
    <location>
        <begin position="45"/>
        <end position="70"/>
    </location>
</feature>
<dbReference type="RefSeq" id="WP_242978610.1">
    <property type="nucleotide sequence ID" value="NZ_QGDI01000007.1"/>
</dbReference>
<organism evidence="2 3">
    <name type="scientific">Ruminococcus flavefaciens</name>
    <dbReference type="NCBI Taxonomy" id="1265"/>
    <lineage>
        <taxon>Bacteria</taxon>
        <taxon>Bacillati</taxon>
        <taxon>Bacillota</taxon>
        <taxon>Clostridia</taxon>
        <taxon>Eubacteriales</taxon>
        <taxon>Oscillospiraceae</taxon>
        <taxon>Ruminococcus</taxon>
    </lineage>
</organism>
<name>A0A315YKZ6_RUMFL</name>
<sequence length="183" mass="20937">MSIESLSREITEASKNDNSTKGFDPDKRIDINENNVTDKPTAGFDPDKRVETNENKDNLPIQNKKDGLEREKQVAEELKEQYSSESGYNIVPEATLRDRDGNVVKDPETDSYRRIDFVVIKDGKVVDSVEVTSMNVDKRAQMSKEDRIRENGGNYIKDSNGKLAEMPDNIHTRIERRELNVNF</sequence>
<evidence type="ECO:0000313" key="3">
    <source>
        <dbReference type="Proteomes" id="UP000245720"/>
    </source>
</evidence>